<reference evidence="2" key="1">
    <citation type="submission" date="2020-08" db="EMBL/GenBank/DDBJ databases">
        <title>Genome sequencing and assembly of the red palm weevil Rhynchophorus ferrugineus.</title>
        <authorList>
            <person name="Dias G.B."/>
            <person name="Bergman C.M."/>
            <person name="Manee M."/>
        </authorList>
    </citation>
    <scope>NUCLEOTIDE SEQUENCE</scope>
    <source>
        <strain evidence="2">AA-2017</strain>
        <tissue evidence="2">Whole larva</tissue>
    </source>
</reference>
<accession>A0A834INM2</accession>
<evidence type="ECO:0000313" key="3">
    <source>
        <dbReference type="Proteomes" id="UP000625711"/>
    </source>
</evidence>
<evidence type="ECO:0000313" key="2">
    <source>
        <dbReference type="EMBL" id="KAF7281973.1"/>
    </source>
</evidence>
<proteinExistence type="predicted"/>
<gene>
    <name evidence="2" type="ORF">GWI33_003765</name>
</gene>
<keyword evidence="3" id="KW-1185">Reference proteome</keyword>
<protein>
    <submittedName>
        <fullName evidence="2">Uncharacterized protein</fullName>
    </submittedName>
</protein>
<evidence type="ECO:0000256" key="1">
    <source>
        <dbReference type="SAM" id="MobiDB-lite"/>
    </source>
</evidence>
<feature type="compositionally biased region" description="Polar residues" evidence="1">
    <location>
        <begin position="96"/>
        <end position="111"/>
    </location>
</feature>
<organism evidence="2 3">
    <name type="scientific">Rhynchophorus ferrugineus</name>
    <name type="common">Red palm weevil</name>
    <name type="synonym">Curculio ferrugineus</name>
    <dbReference type="NCBI Taxonomy" id="354439"/>
    <lineage>
        <taxon>Eukaryota</taxon>
        <taxon>Metazoa</taxon>
        <taxon>Ecdysozoa</taxon>
        <taxon>Arthropoda</taxon>
        <taxon>Hexapoda</taxon>
        <taxon>Insecta</taxon>
        <taxon>Pterygota</taxon>
        <taxon>Neoptera</taxon>
        <taxon>Endopterygota</taxon>
        <taxon>Coleoptera</taxon>
        <taxon>Polyphaga</taxon>
        <taxon>Cucujiformia</taxon>
        <taxon>Curculionidae</taxon>
        <taxon>Dryophthorinae</taxon>
        <taxon>Rhynchophorus</taxon>
    </lineage>
</organism>
<sequence length="175" mass="18977">MIEERHAVALTRGVSNSSHAIDRETSGDTTTTTVTSQSVSSTLTIQEHHMTSAYVFPRNEGSQPGVLIKRHQPAQRPQPEVYPSVTHASQVEEHQSVSTSTPRVVGQSTSPDRGGVHPDACRSPQLSNVPVYPSIRRTTTLKSPHQPSPQPRCCQGEPHQPSPQPGCRQQPEPAG</sequence>
<feature type="region of interest" description="Disordered" evidence="1">
    <location>
        <begin position="1"/>
        <end position="41"/>
    </location>
</feature>
<feature type="region of interest" description="Disordered" evidence="1">
    <location>
        <begin position="62"/>
        <end position="175"/>
    </location>
</feature>
<name>A0A834INM2_RHYFE</name>
<dbReference type="AlphaFoldDB" id="A0A834INM2"/>
<feature type="compositionally biased region" description="Low complexity" evidence="1">
    <location>
        <begin position="27"/>
        <end position="41"/>
    </location>
</feature>
<dbReference type="Proteomes" id="UP000625711">
    <property type="component" value="Unassembled WGS sequence"/>
</dbReference>
<dbReference type="EMBL" id="JAACXV010000207">
    <property type="protein sequence ID" value="KAF7281973.1"/>
    <property type="molecule type" value="Genomic_DNA"/>
</dbReference>
<comment type="caution">
    <text evidence="2">The sequence shown here is derived from an EMBL/GenBank/DDBJ whole genome shotgun (WGS) entry which is preliminary data.</text>
</comment>
<feature type="compositionally biased region" description="Polar residues" evidence="1">
    <location>
        <begin position="136"/>
        <end position="145"/>
    </location>
</feature>